<keyword evidence="5" id="KW-0547">Nucleotide-binding</keyword>
<feature type="domain" description="ABC transporter" evidence="10">
    <location>
        <begin position="39"/>
        <end position="291"/>
    </location>
</feature>
<evidence type="ECO:0000256" key="2">
    <source>
        <dbReference type="ARBA" id="ARBA00005814"/>
    </source>
</evidence>
<evidence type="ECO:0000256" key="8">
    <source>
        <dbReference type="ARBA" id="ARBA00023136"/>
    </source>
</evidence>
<dbReference type="CDD" id="cd03213">
    <property type="entry name" value="ABCG_EPDR"/>
    <property type="match status" value="1"/>
</dbReference>
<dbReference type="InterPro" id="IPR027417">
    <property type="entry name" value="P-loop_NTPase"/>
</dbReference>
<dbReference type="InterPro" id="IPR013525">
    <property type="entry name" value="ABC2_TM"/>
</dbReference>
<dbReference type="Pfam" id="PF01061">
    <property type="entry name" value="ABC2_membrane"/>
    <property type="match status" value="1"/>
</dbReference>
<feature type="transmembrane region" description="Helical" evidence="9">
    <location>
        <begin position="457"/>
        <end position="475"/>
    </location>
</feature>
<evidence type="ECO:0000313" key="11">
    <source>
        <dbReference type="EMBL" id="OXU24426.1"/>
    </source>
</evidence>
<proteinExistence type="inferred from homology"/>
<dbReference type="InterPro" id="IPR017871">
    <property type="entry name" value="ABC_transporter-like_CS"/>
</dbReference>
<feature type="transmembrane region" description="Helical" evidence="9">
    <location>
        <begin position="487"/>
        <end position="509"/>
    </location>
</feature>
<comment type="similarity">
    <text evidence="2">Belongs to the ABC transporter superfamily. ABCG family. Eye pigment precursor importer (TC 3.A.1.204) subfamily.</text>
</comment>
<dbReference type="STRING" id="543379.A0A232F0W1"/>
<dbReference type="PROSITE" id="PS00211">
    <property type="entry name" value="ABC_TRANSPORTER_1"/>
    <property type="match status" value="1"/>
</dbReference>
<evidence type="ECO:0000256" key="7">
    <source>
        <dbReference type="ARBA" id="ARBA00022989"/>
    </source>
</evidence>
<dbReference type="EMBL" id="NNAY01001302">
    <property type="protein sequence ID" value="OXU24426.1"/>
    <property type="molecule type" value="Genomic_DNA"/>
</dbReference>
<gene>
    <name evidence="11" type="ORF">TSAR_010106</name>
</gene>
<dbReference type="GO" id="GO:0016887">
    <property type="term" value="F:ATP hydrolysis activity"/>
    <property type="evidence" value="ECO:0007669"/>
    <property type="project" value="InterPro"/>
</dbReference>
<dbReference type="PROSITE" id="PS50893">
    <property type="entry name" value="ABC_TRANSPORTER_2"/>
    <property type="match status" value="1"/>
</dbReference>
<evidence type="ECO:0000256" key="3">
    <source>
        <dbReference type="ARBA" id="ARBA00022448"/>
    </source>
</evidence>
<keyword evidence="7 9" id="KW-1133">Transmembrane helix</keyword>
<keyword evidence="12" id="KW-1185">Reference proteome</keyword>
<evidence type="ECO:0000259" key="10">
    <source>
        <dbReference type="PROSITE" id="PS50893"/>
    </source>
</evidence>
<evidence type="ECO:0000256" key="1">
    <source>
        <dbReference type="ARBA" id="ARBA00004141"/>
    </source>
</evidence>
<keyword evidence="4 9" id="KW-0812">Transmembrane</keyword>
<evidence type="ECO:0000313" key="12">
    <source>
        <dbReference type="Proteomes" id="UP000215335"/>
    </source>
</evidence>
<keyword evidence="8 9" id="KW-0472">Membrane</keyword>
<dbReference type="InterPro" id="IPR003439">
    <property type="entry name" value="ABC_transporter-like_ATP-bd"/>
</dbReference>
<dbReference type="GO" id="GO:0140359">
    <property type="term" value="F:ABC-type transporter activity"/>
    <property type="evidence" value="ECO:0007669"/>
    <property type="project" value="InterPro"/>
</dbReference>
<feature type="transmembrane region" description="Helical" evidence="9">
    <location>
        <begin position="540"/>
        <end position="555"/>
    </location>
</feature>
<dbReference type="PANTHER" id="PTHR48041">
    <property type="entry name" value="ABC TRANSPORTER G FAMILY MEMBER 28"/>
    <property type="match status" value="1"/>
</dbReference>
<comment type="caution">
    <text evidence="11">The sequence shown here is derived from an EMBL/GenBank/DDBJ whole genome shotgun (WGS) entry which is preliminary data.</text>
</comment>
<name>A0A232F0W1_9HYME</name>
<accession>A0A232F0W1</accession>
<dbReference type="GO" id="GO:0005524">
    <property type="term" value="F:ATP binding"/>
    <property type="evidence" value="ECO:0007669"/>
    <property type="project" value="UniProtKB-KW"/>
</dbReference>
<dbReference type="GO" id="GO:0005886">
    <property type="term" value="C:plasma membrane"/>
    <property type="evidence" value="ECO:0007669"/>
    <property type="project" value="TreeGrafter"/>
</dbReference>
<dbReference type="InterPro" id="IPR050352">
    <property type="entry name" value="ABCG_transporters"/>
</dbReference>
<evidence type="ECO:0000256" key="5">
    <source>
        <dbReference type="ARBA" id="ARBA00022741"/>
    </source>
</evidence>
<feature type="transmembrane region" description="Helical" evidence="9">
    <location>
        <begin position="401"/>
        <end position="418"/>
    </location>
</feature>
<evidence type="ECO:0000256" key="4">
    <source>
        <dbReference type="ARBA" id="ARBA00022692"/>
    </source>
</evidence>
<comment type="subcellular location">
    <subcellularLocation>
        <location evidence="1">Membrane</location>
        <topology evidence="1">Multi-pass membrane protein</topology>
    </subcellularLocation>
</comment>
<keyword evidence="3" id="KW-0813">Transport</keyword>
<dbReference type="SMART" id="SM00382">
    <property type="entry name" value="AAA"/>
    <property type="match status" value="1"/>
</dbReference>
<feature type="transmembrane region" description="Helical" evidence="9">
    <location>
        <begin position="377"/>
        <end position="394"/>
    </location>
</feature>
<sequence>MDEKEMEDCSVPLQPSINGRNKVTAIAVATTEQPHQVDVQFADVHYSVPHRKGECLKIVWTKILHGVTGEFRAGRLTAILGPSGAGKTSLLNLLASRGSNWSQRRALRGSLTINGVSCCEHPELFRKLKVCYIPQEFALMPLLTCRETIYIAARLKLKVKGHDENSRNRVIQDVADRLGLLNCMDTLTNKLSGGEKKRLSIAVEMITSPSVMLLDEPTSGLDSTSSNQVISLLCSMAHTGCTVVCAVHQPSSQMTCRFDDLLIMSQGRSRYCGPRERILEHFKDAGYACPPFYNLAEFVLEVVTGQRGGNYERMCSKDSMDETSQVDSNKYTTCSTPSQWNSSVRRYAVSHWEQMKVLLRRAFICILRDNTLTTLRLLAHVIVAVLLGVVFYNFGQDASRVQSNIACLFFFVIFLFFANSMPSVQMFPTEATVFLRENTNNWYSLESYYITKVLSDLPLQIICPTVFLTIGYYITGQPLEISRFFQAWLICTLFTMLAQSFGIVTGAAFDTHAGMFLVPAFNIPMFLFAGFFLKLNEIPFYLNFFSTISYFRYAFEGMMQAVYLNRPKIEFCPIEYCHLRLSKQILGELGMPSVLYSTTVLALFAWILGLHTLTYIVLRGKLYFAQR</sequence>
<dbReference type="OrthoDB" id="66620at2759"/>
<evidence type="ECO:0000256" key="6">
    <source>
        <dbReference type="ARBA" id="ARBA00022840"/>
    </source>
</evidence>
<dbReference type="InterPro" id="IPR003593">
    <property type="entry name" value="AAA+_ATPase"/>
</dbReference>
<keyword evidence="6" id="KW-0067">ATP-binding</keyword>
<feature type="transmembrane region" description="Helical" evidence="9">
    <location>
        <begin position="515"/>
        <end position="533"/>
    </location>
</feature>
<protein>
    <recommendedName>
        <fullName evidence="10">ABC transporter domain-containing protein</fullName>
    </recommendedName>
</protein>
<dbReference type="AlphaFoldDB" id="A0A232F0W1"/>
<dbReference type="SUPFAM" id="SSF52540">
    <property type="entry name" value="P-loop containing nucleoside triphosphate hydrolases"/>
    <property type="match status" value="1"/>
</dbReference>
<dbReference type="PANTHER" id="PTHR48041:SF118">
    <property type="entry name" value="ATP-BINDING CASSETTE TRANSPORTER (ABC TRANSPORTER) FAMILY G MEMBER 16"/>
    <property type="match status" value="1"/>
</dbReference>
<dbReference type="Proteomes" id="UP000215335">
    <property type="component" value="Unassembled WGS sequence"/>
</dbReference>
<reference evidence="11 12" key="1">
    <citation type="journal article" date="2017" name="Curr. Biol.">
        <title>The Evolution of Venom by Co-option of Single-Copy Genes.</title>
        <authorList>
            <person name="Martinson E.O."/>
            <person name="Mrinalini"/>
            <person name="Kelkar Y.D."/>
            <person name="Chang C.H."/>
            <person name="Werren J.H."/>
        </authorList>
    </citation>
    <scope>NUCLEOTIDE SEQUENCE [LARGE SCALE GENOMIC DNA]</scope>
    <source>
        <strain evidence="11 12">Alberta</strain>
        <tissue evidence="11">Whole body</tissue>
    </source>
</reference>
<dbReference type="Gene3D" id="3.40.50.300">
    <property type="entry name" value="P-loop containing nucleotide triphosphate hydrolases"/>
    <property type="match status" value="1"/>
</dbReference>
<feature type="transmembrane region" description="Helical" evidence="9">
    <location>
        <begin position="594"/>
        <end position="618"/>
    </location>
</feature>
<organism evidence="11 12">
    <name type="scientific">Trichomalopsis sarcophagae</name>
    <dbReference type="NCBI Taxonomy" id="543379"/>
    <lineage>
        <taxon>Eukaryota</taxon>
        <taxon>Metazoa</taxon>
        <taxon>Ecdysozoa</taxon>
        <taxon>Arthropoda</taxon>
        <taxon>Hexapoda</taxon>
        <taxon>Insecta</taxon>
        <taxon>Pterygota</taxon>
        <taxon>Neoptera</taxon>
        <taxon>Endopterygota</taxon>
        <taxon>Hymenoptera</taxon>
        <taxon>Apocrita</taxon>
        <taxon>Proctotrupomorpha</taxon>
        <taxon>Chalcidoidea</taxon>
        <taxon>Pteromalidae</taxon>
        <taxon>Pteromalinae</taxon>
        <taxon>Trichomalopsis</taxon>
    </lineage>
</organism>
<dbReference type="Pfam" id="PF00005">
    <property type="entry name" value="ABC_tran"/>
    <property type="match status" value="1"/>
</dbReference>
<evidence type="ECO:0000256" key="9">
    <source>
        <dbReference type="SAM" id="Phobius"/>
    </source>
</evidence>